<dbReference type="AlphaFoldDB" id="A0A9Q8TMG3"/>
<dbReference type="Proteomes" id="UP000806577">
    <property type="component" value="Chromosome"/>
</dbReference>
<evidence type="ECO:0000313" key="1">
    <source>
        <dbReference type="EMBL" id="URG47499.1"/>
    </source>
</evidence>
<sequence length="99" mass="11174">MKFAAFSNQIVDELAGSVSASFNEDADNKCPDKGDRQKLIDHFLRRDSRLIFLTQTFSITAHSAQLLAHFLVEITFCAMDAVFSRGLRNFLLKFCLGKI</sequence>
<name>A0A9Q8TMG3_9GAMM</name>
<reference evidence="1 2" key="1">
    <citation type="journal article" date="2021" name="Int. J. Syst. Evol. Microbiol.">
        <title>&lt;i&gt;Pectobacterium quasiaquaticum&lt;/i&gt; sp. nov., isolated from waterways.</title>
        <authorList>
            <person name="Ben Moussa H."/>
            <person name="Pedron J."/>
            <person name="Bertrand C."/>
            <person name="Hecquet A."/>
            <person name="Barny M.A."/>
        </authorList>
    </citation>
    <scope>NUCLEOTIDE SEQUENCE [LARGE SCALE GENOMIC DNA]</scope>
    <source>
        <strain evidence="1 2">A477-S1-J17</strain>
    </source>
</reference>
<dbReference type="KEGG" id="pqu:IG609_011715"/>
<proteinExistence type="predicted"/>
<protein>
    <submittedName>
        <fullName evidence="1">Uncharacterized protein</fullName>
    </submittedName>
</protein>
<organism evidence="1 2">
    <name type="scientific">Pectobacterium quasiaquaticum</name>
    <dbReference type="NCBI Taxonomy" id="2774015"/>
    <lineage>
        <taxon>Bacteria</taxon>
        <taxon>Pseudomonadati</taxon>
        <taxon>Pseudomonadota</taxon>
        <taxon>Gammaproteobacteria</taxon>
        <taxon>Enterobacterales</taxon>
        <taxon>Pectobacteriaceae</taxon>
        <taxon>Pectobacterium</taxon>
    </lineage>
</organism>
<keyword evidence="2" id="KW-1185">Reference proteome</keyword>
<dbReference type="EMBL" id="CP065177">
    <property type="protein sequence ID" value="URG47499.1"/>
    <property type="molecule type" value="Genomic_DNA"/>
</dbReference>
<dbReference type="RefSeq" id="WP_250127215.1">
    <property type="nucleotide sequence ID" value="NZ_CP065177.1"/>
</dbReference>
<accession>A0A9Q8TMG3</accession>
<evidence type="ECO:0000313" key="2">
    <source>
        <dbReference type="Proteomes" id="UP000806577"/>
    </source>
</evidence>
<gene>
    <name evidence="1" type="ORF">IG609_011715</name>
</gene>